<dbReference type="EMBL" id="BORP01000006">
    <property type="protein sequence ID" value="GIO28295.1"/>
    <property type="molecule type" value="Genomic_DNA"/>
</dbReference>
<evidence type="ECO:0000313" key="2">
    <source>
        <dbReference type="EMBL" id="GIO28295.1"/>
    </source>
</evidence>
<dbReference type="RefSeq" id="WP_212921748.1">
    <property type="nucleotide sequence ID" value="NZ_BORP01000006.1"/>
</dbReference>
<dbReference type="InterPro" id="IPR016181">
    <property type="entry name" value="Acyl_CoA_acyltransferase"/>
</dbReference>
<dbReference type="AlphaFoldDB" id="A0A919XCT7"/>
<dbReference type="GO" id="GO:0016747">
    <property type="term" value="F:acyltransferase activity, transferring groups other than amino-acyl groups"/>
    <property type="evidence" value="ECO:0007669"/>
    <property type="project" value="InterPro"/>
</dbReference>
<keyword evidence="3" id="KW-1185">Reference proteome</keyword>
<reference evidence="2" key="1">
    <citation type="submission" date="2021-03" db="EMBL/GenBank/DDBJ databases">
        <title>Antimicrobial resistance genes in bacteria isolated from Japanese honey, and their potential for conferring macrolide and lincosamide resistance in the American foulbrood pathogen Paenibacillus larvae.</title>
        <authorList>
            <person name="Okamoto M."/>
            <person name="Kumagai M."/>
            <person name="Kanamori H."/>
            <person name="Takamatsu D."/>
        </authorList>
    </citation>
    <scope>NUCLEOTIDE SEQUENCE</scope>
    <source>
        <strain evidence="2">J43TS3</strain>
    </source>
</reference>
<evidence type="ECO:0000259" key="1">
    <source>
        <dbReference type="PROSITE" id="PS51186"/>
    </source>
</evidence>
<feature type="domain" description="N-acetyltransferase" evidence="1">
    <location>
        <begin position="14"/>
        <end position="153"/>
    </location>
</feature>
<evidence type="ECO:0000313" key="3">
    <source>
        <dbReference type="Proteomes" id="UP000676917"/>
    </source>
</evidence>
<gene>
    <name evidence="2" type="ORF">J43TS3_29060</name>
</gene>
<dbReference type="PROSITE" id="PS51186">
    <property type="entry name" value="GNAT"/>
    <property type="match status" value="1"/>
</dbReference>
<organism evidence="2 3">
    <name type="scientific">Ornithinibacillus bavariensis</name>
    <dbReference type="NCBI Taxonomy" id="545502"/>
    <lineage>
        <taxon>Bacteria</taxon>
        <taxon>Bacillati</taxon>
        <taxon>Bacillota</taxon>
        <taxon>Bacilli</taxon>
        <taxon>Bacillales</taxon>
        <taxon>Bacillaceae</taxon>
        <taxon>Ornithinibacillus</taxon>
    </lineage>
</organism>
<dbReference type="SUPFAM" id="SSF55729">
    <property type="entry name" value="Acyl-CoA N-acyltransferases (Nat)"/>
    <property type="match status" value="1"/>
</dbReference>
<dbReference type="InterPro" id="IPR000182">
    <property type="entry name" value="GNAT_dom"/>
</dbReference>
<proteinExistence type="predicted"/>
<protein>
    <recommendedName>
        <fullName evidence="1">N-acetyltransferase domain-containing protein</fullName>
    </recommendedName>
</protein>
<dbReference type="Gene3D" id="3.40.630.30">
    <property type="match status" value="1"/>
</dbReference>
<dbReference type="Proteomes" id="UP000676917">
    <property type="component" value="Unassembled WGS sequence"/>
</dbReference>
<name>A0A919XCT7_9BACI</name>
<comment type="caution">
    <text evidence="2">The sequence shown here is derived from an EMBL/GenBank/DDBJ whole genome shotgun (WGS) entry which is preliminary data.</text>
</comment>
<sequence length="352" mass="41441">MEDSFLKYNYFKNINLNDPFFDSLKQDYEEFEDWFRSKGNKKAYYYENNEGIQAFLYLKIEAEELKDTDPQFPFEKRIKIGTLKINPHGTKLGERFIKKAIDHAVDNDIKELYVTVFPKHKSLIALLEKYGFTIKGKKKTKNGIENMMFKRFDELTGDIVKDYPVVKTSNNKIYLLGIYPQYHTKMFPDSILDNESYDLVKDVSHTNSIQKIYICFMKRAASIKKGDIIVIYRTKDEKGPAEYRSVATSVCVVEDKKLKSDFNDFESYYSYCKKHSVFSDEELHKMYAKENLVVLKMTYNLAMEKRLIRKTLIEDCGLDRDEYWGIMSIEDYQFNNIVKLGGINESFIVNQA</sequence>
<accession>A0A919XCT7</accession>